<reference evidence="1 2" key="1">
    <citation type="submission" date="2013-08" db="EMBL/GenBank/DDBJ databases">
        <title>Gluconobacter thailandicus NBRC 3257 whole genome sequence.</title>
        <authorList>
            <person name="Matsutani M."/>
            <person name="Yakushi T."/>
            <person name="Matsushita K."/>
        </authorList>
    </citation>
    <scope>NUCLEOTIDE SEQUENCE [LARGE SCALE GENOMIC DNA]</scope>
    <source>
        <strain evidence="1 2">NBRC 3257</strain>
    </source>
</reference>
<dbReference type="RefSeq" id="WP_007282998.1">
    <property type="nucleotide sequence ID" value="NZ_BASM01000016.1"/>
</dbReference>
<gene>
    <name evidence="1" type="ORF">NBRC3257_1398</name>
</gene>
<name>A0ABQ0IW25_GLUTH</name>
<proteinExistence type="predicted"/>
<dbReference type="Proteomes" id="UP000018209">
    <property type="component" value="Unassembled WGS sequence"/>
</dbReference>
<dbReference type="EMBL" id="BASM01000016">
    <property type="protein sequence ID" value="GAD26399.1"/>
    <property type="molecule type" value="Genomic_DNA"/>
</dbReference>
<accession>A0ABQ0IW25</accession>
<evidence type="ECO:0000313" key="1">
    <source>
        <dbReference type="EMBL" id="GAD26399.1"/>
    </source>
</evidence>
<keyword evidence="2" id="KW-1185">Reference proteome</keyword>
<sequence>MSETPSLTRVWFMDWHGRVLSHDPIRDDFSPAPFQPGIYPGLSALVPSPLKLPCDVTLEKRVSMPRLLPELEMRETPQGFVCLVNKKHNTYLISAPVPAQGSVLTNSTNLGEWEQLLIIQEDFMRGLSTLMVPNAATLIDTQNDQALSPLQLRPGFVGESNGKRLPLKKNTPAIEELGRLPAGHKAEITFHEDGKEQPLIIRVQRPG</sequence>
<comment type="caution">
    <text evidence="1">The sequence shown here is derived from an EMBL/GenBank/DDBJ whole genome shotgun (WGS) entry which is preliminary data.</text>
</comment>
<protein>
    <submittedName>
        <fullName evidence="1">Uncharacterized protein</fullName>
    </submittedName>
</protein>
<organism evidence="1 2">
    <name type="scientific">Gluconobacter thailandicus NBRC 3257</name>
    <dbReference type="NCBI Taxonomy" id="1381097"/>
    <lineage>
        <taxon>Bacteria</taxon>
        <taxon>Pseudomonadati</taxon>
        <taxon>Pseudomonadota</taxon>
        <taxon>Alphaproteobacteria</taxon>
        <taxon>Acetobacterales</taxon>
        <taxon>Acetobacteraceae</taxon>
        <taxon>Gluconobacter</taxon>
    </lineage>
</organism>
<evidence type="ECO:0000313" key="2">
    <source>
        <dbReference type="Proteomes" id="UP000018209"/>
    </source>
</evidence>